<dbReference type="SUPFAM" id="SSF89082">
    <property type="entry name" value="Antibiotic binding domain of TipA-like multidrug resistance regulators"/>
    <property type="match status" value="1"/>
</dbReference>
<sequence>MDWPIGEVARAAGTTSRTLRHYDAIGLLPPSRTGPGGRRHYDEAALVRLQRILLLRGLGLGLTAVAEALDGERDTRAALRRHLRRLEAEDRRLARQIASVRTTLTRMERGEPLMPDEVLDGFDHTRHEEEVTERWGADAYRHGDRWWRALPPEERRAFRREQAAVAAAYAEAHAAGLAADGARVREIVRRHYAWVVRGWQGRRPDAEQFAGLGRLYAEDPRYRRAAGEEPGGSADTAAFVHEAVRAYAERVL</sequence>
<evidence type="ECO:0000256" key="5">
    <source>
        <dbReference type="SAM" id="Coils"/>
    </source>
</evidence>
<dbReference type="SMART" id="SM00422">
    <property type="entry name" value="HTH_MERR"/>
    <property type="match status" value="1"/>
</dbReference>
<feature type="domain" description="HTH merR-type" evidence="6">
    <location>
        <begin position="1"/>
        <end position="71"/>
    </location>
</feature>
<keyword evidence="5" id="KW-0175">Coiled coil</keyword>
<dbReference type="InterPro" id="IPR000551">
    <property type="entry name" value="MerR-type_HTH_dom"/>
</dbReference>
<keyword evidence="2" id="KW-0805">Transcription regulation</keyword>
<dbReference type="AlphaFoldDB" id="A0A927ICT8"/>
<dbReference type="InterPro" id="IPR012925">
    <property type="entry name" value="TipAS_dom"/>
</dbReference>
<gene>
    <name evidence="7" type="ORF">IF129_08515</name>
</gene>
<proteinExistence type="predicted"/>
<keyword evidence="3" id="KW-0238">DNA-binding</keyword>
<dbReference type="GO" id="GO:0003677">
    <property type="term" value="F:DNA binding"/>
    <property type="evidence" value="ECO:0007669"/>
    <property type="project" value="UniProtKB-KW"/>
</dbReference>
<protein>
    <submittedName>
        <fullName evidence="7">TipAS antibiotic-recognition domain-containing protein</fullName>
    </submittedName>
</protein>
<keyword evidence="8" id="KW-1185">Reference proteome</keyword>
<evidence type="ECO:0000256" key="2">
    <source>
        <dbReference type="ARBA" id="ARBA00023015"/>
    </source>
</evidence>
<dbReference type="InterPro" id="IPR047057">
    <property type="entry name" value="MerR_fam"/>
</dbReference>
<reference evidence="7" key="1">
    <citation type="submission" date="2020-09" db="EMBL/GenBank/DDBJ databases">
        <title>Secondary metabolite and genome analysis of marine Streptomyces chumphonensis KK1-2T.</title>
        <authorList>
            <person name="Phongsopitanun W."/>
            <person name="Kanchanasin P."/>
            <person name="Pittayakhajonwut P."/>
            <person name="Suwanborirux K."/>
            <person name="Tanasupawat S."/>
        </authorList>
    </citation>
    <scope>NUCLEOTIDE SEQUENCE</scope>
    <source>
        <strain evidence="7">KK1-2</strain>
    </source>
</reference>
<accession>A0A927ICT8</accession>
<dbReference type="InterPro" id="IPR009061">
    <property type="entry name" value="DNA-bd_dom_put_sf"/>
</dbReference>
<keyword evidence="1" id="KW-0678">Repressor</keyword>
<dbReference type="Gene3D" id="1.10.1660.10">
    <property type="match status" value="1"/>
</dbReference>
<dbReference type="RefSeq" id="WP_191208910.1">
    <property type="nucleotide sequence ID" value="NZ_BAABKL010000018.1"/>
</dbReference>
<dbReference type="InterPro" id="IPR036244">
    <property type="entry name" value="TipA-like_antibiotic-bd"/>
</dbReference>
<evidence type="ECO:0000256" key="3">
    <source>
        <dbReference type="ARBA" id="ARBA00023125"/>
    </source>
</evidence>
<dbReference type="PRINTS" id="PR00040">
    <property type="entry name" value="HTHMERR"/>
</dbReference>
<dbReference type="EMBL" id="JACXYU010000003">
    <property type="protein sequence ID" value="MBD3931606.1"/>
    <property type="molecule type" value="Genomic_DNA"/>
</dbReference>
<name>A0A927ICT8_9ACTN</name>
<evidence type="ECO:0000313" key="8">
    <source>
        <dbReference type="Proteomes" id="UP000632289"/>
    </source>
</evidence>
<dbReference type="PANTHER" id="PTHR30204:SF69">
    <property type="entry name" value="MERR-FAMILY TRANSCRIPTIONAL REGULATOR"/>
    <property type="match status" value="1"/>
</dbReference>
<evidence type="ECO:0000256" key="1">
    <source>
        <dbReference type="ARBA" id="ARBA00022491"/>
    </source>
</evidence>
<organism evidence="7 8">
    <name type="scientific">Streptomyces chumphonensis</name>
    <dbReference type="NCBI Taxonomy" id="1214925"/>
    <lineage>
        <taxon>Bacteria</taxon>
        <taxon>Bacillati</taxon>
        <taxon>Actinomycetota</taxon>
        <taxon>Actinomycetes</taxon>
        <taxon>Kitasatosporales</taxon>
        <taxon>Streptomycetaceae</taxon>
        <taxon>Streptomyces</taxon>
    </lineage>
</organism>
<evidence type="ECO:0000256" key="4">
    <source>
        <dbReference type="ARBA" id="ARBA00023163"/>
    </source>
</evidence>
<keyword evidence="4" id="KW-0804">Transcription</keyword>
<dbReference type="Pfam" id="PF13411">
    <property type="entry name" value="MerR_1"/>
    <property type="match status" value="1"/>
</dbReference>
<dbReference type="PROSITE" id="PS50937">
    <property type="entry name" value="HTH_MERR_2"/>
    <property type="match status" value="1"/>
</dbReference>
<dbReference type="PANTHER" id="PTHR30204">
    <property type="entry name" value="REDOX-CYCLING DRUG-SENSING TRANSCRIPTIONAL ACTIVATOR SOXR"/>
    <property type="match status" value="1"/>
</dbReference>
<dbReference type="SUPFAM" id="SSF46955">
    <property type="entry name" value="Putative DNA-binding domain"/>
    <property type="match status" value="1"/>
</dbReference>
<evidence type="ECO:0000259" key="6">
    <source>
        <dbReference type="PROSITE" id="PS50937"/>
    </source>
</evidence>
<comment type="caution">
    <text evidence="7">The sequence shown here is derived from an EMBL/GenBank/DDBJ whole genome shotgun (WGS) entry which is preliminary data.</text>
</comment>
<dbReference type="Gene3D" id="1.10.490.50">
    <property type="entry name" value="Antibiotic binding domain of TipA-like multidrug resistance regulators"/>
    <property type="match status" value="1"/>
</dbReference>
<evidence type="ECO:0000313" key="7">
    <source>
        <dbReference type="EMBL" id="MBD3931606.1"/>
    </source>
</evidence>
<feature type="coiled-coil region" evidence="5">
    <location>
        <begin position="69"/>
        <end position="103"/>
    </location>
</feature>
<dbReference type="GO" id="GO:0003700">
    <property type="term" value="F:DNA-binding transcription factor activity"/>
    <property type="evidence" value="ECO:0007669"/>
    <property type="project" value="InterPro"/>
</dbReference>
<dbReference type="Pfam" id="PF07739">
    <property type="entry name" value="TipAS"/>
    <property type="match status" value="1"/>
</dbReference>
<dbReference type="Proteomes" id="UP000632289">
    <property type="component" value="Unassembled WGS sequence"/>
</dbReference>